<keyword evidence="2 6" id="KW-0812">Transmembrane</keyword>
<name>A0A1T4R577_9ACTN</name>
<evidence type="ECO:0000256" key="4">
    <source>
        <dbReference type="ARBA" id="ARBA00023136"/>
    </source>
</evidence>
<protein>
    <submittedName>
        <fullName evidence="8">Putative membrane protein</fullName>
    </submittedName>
</protein>
<dbReference type="STRING" id="1122192.SAMN02745673_02543"/>
<feature type="transmembrane region" description="Helical" evidence="6">
    <location>
        <begin position="543"/>
        <end position="567"/>
    </location>
</feature>
<dbReference type="InterPro" id="IPR013525">
    <property type="entry name" value="ABC2_TM"/>
</dbReference>
<dbReference type="GO" id="GO:0140359">
    <property type="term" value="F:ABC-type transporter activity"/>
    <property type="evidence" value="ECO:0007669"/>
    <property type="project" value="InterPro"/>
</dbReference>
<dbReference type="AlphaFoldDB" id="A0A1T4R577"/>
<dbReference type="InterPro" id="IPR051328">
    <property type="entry name" value="T7SS_ABC-Transporter"/>
</dbReference>
<gene>
    <name evidence="8" type="ORF">SAMN02745673_02543</name>
</gene>
<dbReference type="NCBIfam" id="TIGR03061">
    <property type="entry name" value="pip_yhgE_Nterm"/>
    <property type="match status" value="1"/>
</dbReference>
<dbReference type="RefSeq" id="WP_078761853.1">
    <property type="nucleotide sequence ID" value="NZ_FUWS01000006.1"/>
</dbReference>
<dbReference type="PANTHER" id="PTHR43077:SF5">
    <property type="entry name" value="PHAGE INFECTION PROTEIN"/>
    <property type="match status" value="1"/>
</dbReference>
<evidence type="ECO:0000256" key="1">
    <source>
        <dbReference type="ARBA" id="ARBA00004141"/>
    </source>
</evidence>
<dbReference type="EMBL" id="FUWS01000006">
    <property type="protein sequence ID" value="SKA11220.1"/>
    <property type="molecule type" value="Genomic_DNA"/>
</dbReference>
<feature type="transmembrane region" description="Helical" evidence="6">
    <location>
        <begin position="663"/>
        <end position="683"/>
    </location>
</feature>
<dbReference type="SUPFAM" id="SSF58104">
    <property type="entry name" value="Methyl-accepting chemotaxis protein (MCP) signaling domain"/>
    <property type="match status" value="1"/>
</dbReference>
<feature type="region of interest" description="Disordered" evidence="5">
    <location>
        <begin position="203"/>
        <end position="222"/>
    </location>
</feature>
<feature type="transmembrane region" description="Helical" evidence="6">
    <location>
        <begin position="29"/>
        <end position="51"/>
    </location>
</feature>
<proteinExistence type="predicted"/>
<feature type="transmembrane region" description="Helical" evidence="6">
    <location>
        <begin position="511"/>
        <end position="531"/>
    </location>
</feature>
<keyword evidence="4 6" id="KW-0472">Membrane</keyword>
<keyword evidence="3 6" id="KW-1133">Transmembrane helix</keyword>
<sequence>MRRPRPRGIPALRLGGLSMLSFLRAPLPAAALAALVLIPLLYSGLYLWSFWDPFGRMDQLPVALVDEDRPVEVGGEELDAGGALADELVEGGDLDWNLVDAQEAEQGLREGRYYVSLRIPEDFSERLASPSRDDATPVPAMLEAHYDDSNGYIVRSLMRSAFTEVQNAAASSAIADYLDEIFLGFNDIHEATREAADGAAELADGAGTAKDGSGELASGASEAAAGSSDLSSGLGTLYSGSQELADGATSASDQVSAATDELDTIADTYIPLLRDNAPEIETAADAISTAASNLSSALGDLPTGTRSRVADLQDDHQALQEYVTAHPELREDPALKEAVDGLLSSADEAVSQATAFDDYVQGHAADISDIAEQADTVSGIAADIADAAPTLADDAEAARDKVDALDAGLAELAQGSRDLRDGLADAYDGSADLGEGLSALEEGAVRLDDGIGELSDGSATLSDGLADGVEQVPTYDDASRAEHGDMMSSPVRLSSDIDNEAPDYGTGFAPFFLPLSLWVGAMVTYMVLPAVSGRALAANAPAWRIALANWSPALVIGVAQTLVMLAALRVGLGLDAARWPGLVGVLALTAATFTAVVYWANVRFNAAGRIVALVLLMLQLTSAGGTYPIETSHGFFQAIAPFLPMSWVVAATRHLISGGDLTVVWQACGVLGAYLAGALLLTWRSVAGRRVWTMARLHPDLKL</sequence>
<dbReference type="InterPro" id="IPR023908">
    <property type="entry name" value="xxxLxxG_rpt"/>
</dbReference>
<dbReference type="Gene3D" id="1.10.287.950">
    <property type="entry name" value="Methyl-accepting chemotaxis protein"/>
    <property type="match status" value="1"/>
</dbReference>
<feature type="transmembrane region" description="Helical" evidence="6">
    <location>
        <begin position="579"/>
        <end position="598"/>
    </location>
</feature>
<dbReference type="InterPro" id="IPR017501">
    <property type="entry name" value="Phage_infect_YhgE_C"/>
</dbReference>
<dbReference type="Proteomes" id="UP000190637">
    <property type="component" value="Unassembled WGS sequence"/>
</dbReference>
<evidence type="ECO:0000256" key="2">
    <source>
        <dbReference type="ARBA" id="ARBA00022692"/>
    </source>
</evidence>
<evidence type="ECO:0000256" key="5">
    <source>
        <dbReference type="SAM" id="MobiDB-lite"/>
    </source>
</evidence>
<reference evidence="8 9" key="1">
    <citation type="submission" date="2017-02" db="EMBL/GenBank/DDBJ databases">
        <authorList>
            <person name="Peterson S.W."/>
        </authorList>
    </citation>
    <scope>NUCLEOTIDE SEQUENCE [LARGE SCALE GENOMIC DNA]</scope>
    <source>
        <strain evidence="8 9">DSM 45154</strain>
    </source>
</reference>
<comment type="subcellular location">
    <subcellularLocation>
        <location evidence="1">Membrane</location>
        <topology evidence="1">Multi-pass membrane protein</topology>
    </subcellularLocation>
</comment>
<dbReference type="OrthoDB" id="9811483at2"/>
<dbReference type="GO" id="GO:0016020">
    <property type="term" value="C:membrane"/>
    <property type="evidence" value="ECO:0007669"/>
    <property type="project" value="UniProtKB-SubCell"/>
</dbReference>
<accession>A0A1T4R577</accession>
<feature type="transmembrane region" description="Helical" evidence="6">
    <location>
        <begin position="610"/>
        <end position="629"/>
    </location>
</feature>
<dbReference type="PANTHER" id="PTHR43077">
    <property type="entry name" value="TRANSPORT PERMEASE YVFS-RELATED"/>
    <property type="match status" value="1"/>
</dbReference>
<dbReference type="InterPro" id="IPR017500">
    <property type="entry name" value="Phage_infect_YhgE_N"/>
</dbReference>
<dbReference type="NCBIfam" id="TIGR03062">
    <property type="entry name" value="pip_yhgE_Cterm"/>
    <property type="match status" value="1"/>
</dbReference>
<organism evidence="8 9">
    <name type="scientific">Marinactinospora thermotolerans DSM 45154</name>
    <dbReference type="NCBI Taxonomy" id="1122192"/>
    <lineage>
        <taxon>Bacteria</taxon>
        <taxon>Bacillati</taxon>
        <taxon>Actinomycetota</taxon>
        <taxon>Actinomycetes</taxon>
        <taxon>Streptosporangiales</taxon>
        <taxon>Nocardiopsidaceae</taxon>
        <taxon>Marinactinospora</taxon>
    </lineage>
</organism>
<dbReference type="NCBIfam" id="TIGR03057">
    <property type="entry name" value="xxxLxxG_by_4"/>
    <property type="match status" value="4"/>
</dbReference>
<evidence type="ECO:0000313" key="9">
    <source>
        <dbReference type="Proteomes" id="UP000190637"/>
    </source>
</evidence>
<evidence type="ECO:0000256" key="6">
    <source>
        <dbReference type="SAM" id="Phobius"/>
    </source>
</evidence>
<evidence type="ECO:0000313" key="8">
    <source>
        <dbReference type="EMBL" id="SKA11220.1"/>
    </source>
</evidence>
<dbReference type="Pfam" id="PF12698">
    <property type="entry name" value="ABC2_membrane_3"/>
    <property type="match status" value="2"/>
</dbReference>
<evidence type="ECO:0000259" key="7">
    <source>
        <dbReference type="Pfam" id="PF12698"/>
    </source>
</evidence>
<feature type="domain" description="ABC-2 type transporter transmembrane" evidence="7">
    <location>
        <begin position="496"/>
        <end position="683"/>
    </location>
</feature>
<evidence type="ECO:0000256" key="3">
    <source>
        <dbReference type="ARBA" id="ARBA00022989"/>
    </source>
</evidence>
<feature type="domain" description="ABC-2 type transporter transmembrane" evidence="7">
    <location>
        <begin position="35"/>
        <end position="173"/>
    </location>
</feature>
<keyword evidence="9" id="KW-1185">Reference proteome</keyword>